<comment type="caution">
    <text evidence="1">The sequence shown here is derived from an EMBL/GenBank/DDBJ whole genome shotgun (WGS) entry which is preliminary data.</text>
</comment>
<reference evidence="1" key="1">
    <citation type="submission" date="2020-06" db="EMBL/GenBank/DDBJ databases">
        <title>WGS assembly of Ceratodon purpureus strain R40.</title>
        <authorList>
            <person name="Carey S.B."/>
            <person name="Jenkins J."/>
            <person name="Shu S."/>
            <person name="Lovell J.T."/>
            <person name="Sreedasyam A."/>
            <person name="Maumus F."/>
            <person name="Tiley G.P."/>
            <person name="Fernandez-Pozo N."/>
            <person name="Barry K."/>
            <person name="Chen C."/>
            <person name="Wang M."/>
            <person name="Lipzen A."/>
            <person name="Daum C."/>
            <person name="Saski C.A."/>
            <person name="Payton A.C."/>
            <person name="Mcbreen J.C."/>
            <person name="Conrad R.E."/>
            <person name="Kollar L.M."/>
            <person name="Olsson S."/>
            <person name="Huttunen S."/>
            <person name="Landis J.B."/>
            <person name="Wickett N.J."/>
            <person name="Johnson M.G."/>
            <person name="Rensing S.A."/>
            <person name="Grimwood J."/>
            <person name="Schmutz J."/>
            <person name="Mcdaniel S.F."/>
        </authorList>
    </citation>
    <scope>NUCLEOTIDE SEQUENCE</scope>
    <source>
        <strain evidence="1">R40</strain>
    </source>
</reference>
<dbReference type="Proteomes" id="UP000822688">
    <property type="component" value="Chromosome 1"/>
</dbReference>
<evidence type="ECO:0000313" key="2">
    <source>
        <dbReference type="Proteomes" id="UP000822688"/>
    </source>
</evidence>
<organism evidence="1 2">
    <name type="scientific">Ceratodon purpureus</name>
    <name type="common">Fire moss</name>
    <name type="synonym">Dicranum purpureum</name>
    <dbReference type="NCBI Taxonomy" id="3225"/>
    <lineage>
        <taxon>Eukaryota</taxon>
        <taxon>Viridiplantae</taxon>
        <taxon>Streptophyta</taxon>
        <taxon>Embryophyta</taxon>
        <taxon>Bryophyta</taxon>
        <taxon>Bryophytina</taxon>
        <taxon>Bryopsida</taxon>
        <taxon>Dicranidae</taxon>
        <taxon>Pseudoditrichales</taxon>
        <taxon>Ditrichaceae</taxon>
        <taxon>Ceratodon</taxon>
    </lineage>
</organism>
<sequence length="53" mass="6044">MTAWLKVEMGGRRLSFGCLQQSDSAAVRLTHHDCIFRIVQMMDFSSPSKLNRS</sequence>
<protein>
    <submittedName>
        <fullName evidence="1">Uncharacterized protein</fullName>
    </submittedName>
</protein>
<proteinExistence type="predicted"/>
<dbReference type="AlphaFoldDB" id="A0A8T0J159"/>
<gene>
    <name evidence="1" type="ORF">KC19_1G040300</name>
</gene>
<dbReference type="EMBL" id="CM026421">
    <property type="protein sequence ID" value="KAG0589694.1"/>
    <property type="molecule type" value="Genomic_DNA"/>
</dbReference>
<keyword evidence="2" id="KW-1185">Reference proteome</keyword>
<name>A0A8T0J159_CERPU</name>
<accession>A0A8T0J159</accession>
<evidence type="ECO:0000313" key="1">
    <source>
        <dbReference type="EMBL" id="KAG0589694.1"/>
    </source>
</evidence>